<dbReference type="OrthoDB" id="9803333at2"/>
<dbReference type="PANTHER" id="PTHR24321:SF8">
    <property type="entry name" value="ESTRADIOL 17-BETA-DEHYDROGENASE 8-RELATED"/>
    <property type="match status" value="1"/>
</dbReference>
<dbReference type="PANTHER" id="PTHR24321">
    <property type="entry name" value="DEHYDROGENASES, SHORT CHAIN"/>
    <property type="match status" value="1"/>
</dbReference>
<dbReference type="InterPro" id="IPR002347">
    <property type="entry name" value="SDR_fam"/>
</dbReference>
<name>A0A329Y361_RHITR</name>
<evidence type="ECO:0000256" key="1">
    <source>
        <dbReference type="ARBA" id="ARBA00006484"/>
    </source>
</evidence>
<dbReference type="SUPFAM" id="SSF51735">
    <property type="entry name" value="NAD(P)-binding Rossmann-fold domains"/>
    <property type="match status" value="1"/>
</dbReference>
<dbReference type="PROSITE" id="PS00061">
    <property type="entry name" value="ADH_SHORT"/>
    <property type="match status" value="1"/>
</dbReference>
<dbReference type="GO" id="GO:0016491">
    <property type="term" value="F:oxidoreductase activity"/>
    <property type="evidence" value="ECO:0007669"/>
    <property type="project" value="UniProtKB-KW"/>
</dbReference>
<gene>
    <name evidence="5" type="ORF">DQ393_30480</name>
</gene>
<dbReference type="InterPro" id="IPR020904">
    <property type="entry name" value="Sc_DH/Rdtase_CS"/>
</dbReference>
<comment type="similarity">
    <text evidence="1">Belongs to the short-chain dehydrogenases/reductases (SDR) family.</text>
</comment>
<dbReference type="Proteomes" id="UP000251205">
    <property type="component" value="Unassembled WGS sequence"/>
</dbReference>
<evidence type="ECO:0000256" key="3">
    <source>
        <dbReference type="ARBA" id="ARBA00023027"/>
    </source>
</evidence>
<reference evidence="5 6" key="1">
    <citation type="submission" date="2018-06" db="EMBL/GenBank/DDBJ databases">
        <title>Whole Genome Sequence of an efficient microsymbiont, Rhizobium tropici.</title>
        <authorList>
            <person name="Srinivasan R."/>
            <person name="Singh H.V."/>
            <person name="Srivastava R."/>
            <person name="Kumari B."/>
            <person name="Radhakrishna A."/>
        </authorList>
    </citation>
    <scope>NUCLEOTIDE SEQUENCE [LARGE SCALE GENOMIC DNA]</scope>
    <source>
        <strain evidence="5 6">IGFRI Rhizo-19</strain>
    </source>
</reference>
<dbReference type="InterPro" id="IPR036291">
    <property type="entry name" value="NAD(P)-bd_dom_sf"/>
</dbReference>
<dbReference type="PRINTS" id="PR00081">
    <property type="entry name" value="GDHRDH"/>
</dbReference>
<dbReference type="Pfam" id="PF13561">
    <property type="entry name" value="adh_short_C2"/>
    <property type="match status" value="1"/>
</dbReference>
<dbReference type="FunFam" id="3.40.50.720:FF:000084">
    <property type="entry name" value="Short-chain dehydrogenase reductase"/>
    <property type="match status" value="1"/>
</dbReference>
<accession>A0A329Y361</accession>
<feature type="domain" description="Ketoreductase" evidence="4">
    <location>
        <begin position="6"/>
        <end position="175"/>
    </location>
</feature>
<keyword evidence="3" id="KW-0520">NAD</keyword>
<evidence type="ECO:0000259" key="4">
    <source>
        <dbReference type="SMART" id="SM00822"/>
    </source>
</evidence>
<dbReference type="InterPro" id="IPR057326">
    <property type="entry name" value="KR_dom"/>
</dbReference>
<dbReference type="RefSeq" id="WP_112345433.1">
    <property type="nucleotide sequence ID" value="NZ_QMKK01000058.1"/>
</dbReference>
<dbReference type="CDD" id="cd05233">
    <property type="entry name" value="SDR_c"/>
    <property type="match status" value="1"/>
</dbReference>
<dbReference type="SMART" id="SM00822">
    <property type="entry name" value="PKS_KR"/>
    <property type="match status" value="1"/>
</dbReference>
<keyword evidence="2" id="KW-0560">Oxidoreductase</keyword>
<dbReference type="Gene3D" id="3.40.50.720">
    <property type="entry name" value="NAD(P)-binding Rossmann-like Domain"/>
    <property type="match status" value="1"/>
</dbReference>
<evidence type="ECO:0000313" key="6">
    <source>
        <dbReference type="Proteomes" id="UP000251205"/>
    </source>
</evidence>
<dbReference type="AlphaFoldDB" id="A0A329Y361"/>
<evidence type="ECO:0000313" key="5">
    <source>
        <dbReference type="EMBL" id="RAX37727.1"/>
    </source>
</evidence>
<sequence>MNDERPLAIVSGAARGIGRACVEIFVAQGWQVGALDQDETVRTALAQNERAIPLVADVTDPIALQAELDRLPSPAAAVINAAGVFPPTSLSDFQIEQYRQVFDVNVLGTLLLSQLVSRSMTDGGLIVNLSSINAFVPRPDQLLYAATKAAIVSLTRSMAADLAPRRIRVNAVAPGPVDTEGVRGLGGRLEEAAGQVPLGRVASPSEIADLIFWLVEGRGAQFVTGETVVCSGGLFMR</sequence>
<comment type="caution">
    <text evidence="5">The sequence shown here is derived from an EMBL/GenBank/DDBJ whole genome shotgun (WGS) entry which is preliminary data.</text>
</comment>
<evidence type="ECO:0000256" key="2">
    <source>
        <dbReference type="ARBA" id="ARBA00023002"/>
    </source>
</evidence>
<organism evidence="5 6">
    <name type="scientific">Rhizobium tropici</name>
    <dbReference type="NCBI Taxonomy" id="398"/>
    <lineage>
        <taxon>Bacteria</taxon>
        <taxon>Pseudomonadati</taxon>
        <taxon>Pseudomonadota</taxon>
        <taxon>Alphaproteobacteria</taxon>
        <taxon>Hyphomicrobiales</taxon>
        <taxon>Rhizobiaceae</taxon>
        <taxon>Rhizobium/Agrobacterium group</taxon>
        <taxon>Rhizobium</taxon>
    </lineage>
</organism>
<dbReference type="EMBL" id="QMKK01000058">
    <property type="protein sequence ID" value="RAX37727.1"/>
    <property type="molecule type" value="Genomic_DNA"/>
</dbReference>
<protein>
    <submittedName>
        <fullName evidence="5">SDR family NAD(P)-dependent oxidoreductase</fullName>
    </submittedName>
</protein>
<proteinExistence type="inferred from homology"/>
<dbReference type="PRINTS" id="PR00080">
    <property type="entry name" value="SDRFAMILY"/>
</dbReference>